<dbReference type="InterPro" id="IPR025493">
    <property type="entry name" value="DUF4384"/>
</dbReference>
<feature type="region of interest" description="Disordered" evidence="1">
    <location>
        <begin position="137"/>
        <end position="165"/>
    </location>
</feature>
<name>A0A0F9DNK3_9ZZZZ</name>
<gene>
    <name evidence="3" type="ORF">LCGC14_2176600</name>
</gene>
<dbReference type="AlphaFoldDB" id="A0A0F9DNK3"/>
<evidence type="ECO:0000256" key="1">
    <source>
        <dbReference type="SAM" id="MobiDB-lite"/>
    </source>
</evidence>
<feature type="non-terminal residue" evidence="3">
    <location>
        <position position="1"/>
    </location>
</feature>
<proteinExistence type="predicted"/>
<evidence type="ECO:0000259" key="2">
    <source>
        <dbReference type="Pfam" id="PF14326"/>
    </source>
</evidence>
<dbReference type="Pfam" id="PF14326">
    <property type="entry name" value="DUF4384"/>
    <property type="match status" value="1"/>
</dbReference>
<dbReference type="EMBL" id="LAZR01028224">
    <property type="protein sequence ID" value="KKL63284.1"/>
    <property type="molecule type" value="Genomic_DNA"/>
</dbReference>
<accession>A0A0F9DNK3</accession>
<evidence type="ECO:0000313" key="3">
    <source>
        <dbReference type="EMBL" id="KKL63284.1"/>
    </source>
</evidence>
<feature type="domain" description="DUF4384" evidence="2">
    <location>
        <begin position="48"/>
        <end position="124"/>
    </location>
</feature>
<comment type="caution">
    <text evidence="3">The sequence shown here is derived from an EMBL/GenBank/DDBJ whole genome shotgun (WGS) entry which is preliminary data.</text>
</comment>
<protein>
    <recommendedName>
        <fullName evidence="2">DUF4384 domain-containing protein</fullName>
    </recommendedName>
</protein>
<reference evidence="3" key="1">
    <citation type="journal article" date="2015" name="Nature">
        <title>Complex archaea that bridge the gap between prokaryotes and eukaryotes.</title>
        <authorList>
            <person name="Spang A."/>
            <person name="Saw J.H."/>
            <person name="Jorgensen S.L."/>
            <person name="Zaremba-Niedzwiedzka K."/>
            <person name="Martijn J."/>
            <person name="Lind A.E."/>
            <person name="van Eijk R."/>
            <person name="Schleper C."/>
            <person name="Guy L."/>
            <person name="Ettema T.J."/>
        </authorList>
    </citation>
    <scope>NUCLEOTIDE SEQUENCE</scope>
</reference>
<sequence>YFKDGDGKDLAKLIGYSTPVKNVIALEYKVLLFANGRETPVDPKTHEFKVGDRIRVMIEPMDDYHVYIFHIGASGEHRFLLPVDQEDAPLAKREQPVALPDDGYFEFSDPPGDETLMVVATETPVPDLDVLAEVLTSESAENDTPEMQAVRKTLKAKSPSDCPFD</sequence>
<organism evidence="3">
    <name type="scientific">marine sediment metagenome</name>
    <dbReference type="NCBI Taxonomy" id="412755"/>
    <lineage>
        <taxon>unclassified sequences</taxon>
        <taxon>metagenomes</taxon>
        <taxon>ecological metagenomes</taxon>
    </lineage>
</organism>